<protein>
    <submittedName>
        <fullName evidence="1">Helix-turn-helix domain-containing protein</fullName>
    </submittedName>
</protein>
<dbReference type="Gene3D" id="1.10.10.10">
    <property type="entry name" value="Winged helix-like DNA-binding domain superfamily/Winged helix DNA-binding domain"/>
    <property type="match status" value="1"/>
</dbReference>
<dbReference type="InterPro" id="IPR036388">
    <property type="entry name" value="WH-like_DNA-bd_sf"/>
</dbReference>
<comment type="caution">
    <text evidence="1">The sequence shown here is derived from an EMBL/GenBank/DDBJ whole genome shotgun (WGS) entry which is preliminary data.</text>
</comment>
<dbReference type="InterPro" id="IPR011991">
    <property type="entry name" value="ArsR-like_HTH"/>
</dbReference>
<evidence type="ECO:0000313" key="2">
    <source>
        <dbReference type="Proteomes" id="UP001139971"/>
    </source>
</evidence>
<dbReference type="InterPro" id="IPR036390">
    <property type="entry name" value="WH_DNA-bd_sf"/>
</dbReference>
<gene>
    <name evidence="1" type="ORF">OD750_020810</name>
</gene>
<dbReference type="CDD" id="cd00090">
    <property type="entry name" value="HTH_ARSR"/>
    <property type="match status" value="1"/>
</dbReference>
<organism evidence="1 2">
    <name type="scientific">Tahibacter soli</name>
    <dbReference type="NCBI Taxonomy" id="2983605"/>
    <lineage>
        <taxon>Bacteria</taxon>
        <taxon>Pseudomonadati</taxon>
        <taxon>Pseudomonadota</taxon>
        <taxon>Gammaproteobacteria</taxon>
        <taxon>Lysobacterales</taxon>
        <taxon>Rhodanobacteraceae</taxon>
        <taxon>Tahibacter</taxon>
    </lineage>
</organism>
<dbReference type="Proteomes" id="UP001139971">
    <property type="component" value="Unassembled WGS sequence"/>
</dbReference>
<dbReference type="EMBL" id="JAOVZO020000019">
    <property type="protein sequence ID" value="MDC8014993.1"/>
    <property type="molecule type" value="Genomic_DNA"/>
</dbReference>
<proteinExistence type="predicted"/>
<dbReference type="GO" id="GO:0006355">
    <property type="term" value="P:regulation of DNA-templated transcription"/>
    <property type="evidence" value="ECO:0007669"/>
    <property type="project" value="UniProtKB-ARBA"/>
</dbReference>
<dbReference type="AlphaFoldDB" id="A0A9X3YQC4"/>
<dbReference type="Pfam" id="PF12840">
    <property type="entry name" value="HTH_20"/>
    <property type="match status" value="1"/>
</dbReference>
<accession>A0A9X3YQC4</accession>
<evidence type="ECO:0000313" key="1">
    <source>
        <dbReference type="EMBL" id="MDC8014993.1"/>
    </source>
</evidence>
<keyword evidence="2" id="KW-1185">Reference proteome</keyword>
<name>A0A9X3YQC4_9GAMM</name>
<sequence length="101" mass="10737">MAIYRYLVEAGPAGAFAGTVAEALGVPSTTLSFHFKELSNADLVEGQQQGTYIRYTAKLDTIQAVVGYLTETCCGGNPEMCAPVAVPLPMPAVKRKASRQQ</sequence>
<dbReference type="SUPFAM" id="SSF46785">
    <property type="entry name" value="Winged helix' DNA-binding domain"/>
    <property type="match status" value="1"/>
</dbReference>
<reference evidence="1" key="1">
    <citation type="submission" date="2023-02" db="EMBL/GenBank/DDBJ databases">
        <title>Tahibacter soli sp. nov. isolated from soil.</title>
        <authorList>
            <person name="Baek J.H."/>
            <person name="Lee J.K."/>
            <person name="Choi D.G."/>
            <person name="Jeon C.O."/>
        </authorList>
    </citation>
    <scope>NUCLEOTIDE SEQUENCE</scope>
    <source>
        <strain evidence="1">BL</strain>
    </source>
</reference>